<gene>
    <name evidence="3" type="ORF">CLG94_06535</name>
</gene>
<dbReference type="SUPFAM" id="SSF56954">
    <property type="entry name" value="Outer membrane efflux proteins (OEP)"/>
    <property type="match status" value="1"/>
</dbReference>
<organism evidence="3 4">
    <name type="scientific">Candidatus Methylomirabilis limnetica</name>
    <dbReference type="NCBI Taxonomy" id="2033718"/>
    <lineage>
        <taxon>Bacteria</taxon>
        <taxon>Candidatus Methylomirabilota</taxon>
        <taxon>Candidatus Methylomirabilia</taxon>
        <taxon>Candidatus Methylomirabilales</taxon>
        <taxon>Candidatus Methylomirabilaceae</taxon>
        <taxon>Candidatus Methylomirabilis</taxon>
    </lineage>
</organism>
<dbReference type="PANTHER" id="PTHR30203:SF24">
    <property type="entry name" value="BLR4935 PROTEIN"/>
    <property type="match status" value="1"/>
</dbReference>
<protein>
    <submittedName>
        <fullName evidence="3">RND transporter</fullName>
    </submittedName>
</protein>
<reference evidence="4" key="2">
    <citation type="journal article" date="2018" name="Environ. Microbiol.">
        <title>Bloom of a denitrifying methanotroph, 'Candidatus Methylomirabilis limnetica', in a deep stratified lake.</title>
        <authorList>
            <person name="Graf J.S."/>
            <person name="Mayr M.J."/>
            <person name="Marchant H.K."/>
            <person name="Tienken D."/>
            <person name="Hach P.F."/>
            <person name="Brand A."/>
            <person name="Schubert C.J."/>
            <person name="Kuypers M.M."/>
            <person name="Milucka J."/>
        </authorList>
    </citation>
    <scope>NUCLEOTIDE SEQUENCE [LARGE SCALE GENOMIC DNA]</scope>
    <source>
        <strain evidence="4">Zug</strain>
    </source>
</reference>
<feature type="region of interest" description="Disordered" evidence="2">
    <location>
        <begin position="52"/>
        <end position="72"/>
    </location>
</feature>
<evidence type="ECO:0000256" key="2">
    <source>
        <dbReference type="SAM" id="MobiDB-lite"/>
    </source>
</evidence>
<accession>A0A2T4TXY2</accession>
<dbReference type="RefSeq" id="WP_107562071.1">
    <property type="nucleotide sequence ID" value="NZ_NVQC01000020.1"/>
</dbReference>
<dbReference type="GO" id="GO:0015562">
    <property type="term" value="F:efflux transmembrane transporter activity"/>
    <property type="evidence" value="ECO:0007669"/>
    <property type="project" value="InterPro"/>
</dbReference>
<dbReference type="InterPro" id="IPR003423">
    <property type="entry name" value="OMP_efflux"/>
</dbReference>
<dbReference type="EMBL" id="NVQC01000020">
    <property type="protein sequence ID" value="PTL35949.1"/>
    <property type="molecule type" value="Genomic_DNA"/>
</dbReference>
<evidence type="ECO:0000313" key="3">
    <source>
        <dbReference type="EMBL" id="PTL35949.1"/>
    </source>
</evidence>
<name>A0A2T4TXY2_9BACT</name>
<reference evidence="3 4" key="1">
    <citation type="submission" date="2017-09" db="EMBL/GenBank/DDBJ databases">
        <title>Bloom of a denitrifying methanotroph, Candidatus Methylomirabilis limnetica, in a deep stratified lake.</title>
        <authorList>
            <person name="Graf J.S."/>
            <person name="Marchant H.K."/>
            <person name="Tienken D."/>
            <person name="Hach P.F."/>
            <person name="Brand A."/>
            <person name="Schubert C.J."/>
            <person name="Kuypers M.M."/>
            <person name="Milucka J."/>
        </authorList>
    </citation>
    <scope>NUCLEOTIDE SEQUENCE [LARGE SCALE GENOMIC DNA]</scope>
    <source>
        <strain evidence="3 4">Zug</strain>
    </source>
</reference>
<dbReference type="Gene3D" id="1.20.1600.10">
    <property type="entry name" value="Outer membrane efflux proteins (OEP)"/>
    <property type="match status" value="1"/>
</dbReference>
<feature type="compositionally biased region" description="Basic and acidic residues" evidence="2">
    <location>
        <begin position="52"/>
        <end position="63"/>
    </location>
</feature>
<dbReference type="OrthoDB" id="9769048at2"/>
<dbReference type="Proteomes" id="UP000241436">
    <property type="component" value="Unassembled WGS sequence"/>
</dbReference>
<sequence>MTRALKIGVLILVAGIANVGLGGAAVAEEEMLRLQPLIQEALAANPEIRAEGQRWDAARERPPQEGSLDDPMLGFEIENLPTHSFSFTREDMTMKKLSVSQALPFFGKLGLRSEVAQREANAIGLAYRDKRNEIVRRVKEVFYGLYAIDHSLEIVEKNRELLREFVTITETKYSVGKGIQQDVLKAQVELSKLLDEQIRLEQSREAAGARLNAILNRPSQTPLGRTGEVSKAELPMDLTELQTRALENRPLLKGLQEEIERSKAANALARKRYFPDLTMSLGYAFREDSTIAKHSDFFSAGFSINIPLYFRTKQDRQVAETSALINSAKEQYQATRNEVFSMVKELVADIEKGHKLIDLIETGLIPQARLSLDSAVAGYQVGRVDFLTLLDSRLTLFNFEKEYYRTLGEHQISLARLEWVVGARLHEGEPNEE</sequence>
<dbReference type="PANTHER" id="PTHR30203">
    <property type="entry name" value="OUTER MEMBRANE CATION EFFLUX PROTEIN"/>
    <property type="match status" value="1"/>
</dbReference>
<dbReference type="InterPro" id="IPR010131">
    <property type="entry name" value="MdtP/NodT-like"/>
</dbReference>
<dbReference type="AlphaFoldDB" id="A0A2T4TXY2"/>
<evidence type="ECO:0000256" key="1">
    <source>
        <dbReference type="ARBA" id="ARBA00007613"/>
    </source>
</evidence>
<proteinExistence type="inferred from homology"/>
<keyword evidence="4" id="KW-1185">Reference proteome</keyword>
<comment type="caution">
    <text evidence="3">The sequence shown here is derived from an EMBL/GenBank/DDBJ whole genome shotgun (WGS) entry which is preliminary data.</text>
</comment>
<evidence type="ECO:0000313" key="4">
    <source>
        <dbReference type="Proteomes" id="UP000241436"/>
    </source>
</evidence>
<comment type="similarity">
    <text evidence="1">Belongs to the outer membrane factor (OMF) (TC 1.B.17) family.</text>
</comment>
<dbReference type="Pfam" id="PF02321">
    <property type="entry name" value="OEP"/>
    <property type="match status" value="2"/>
</dbReference>